<evidence type="ECO:0000256" key="2">
    <source>
        <dbReference type="ARBA" id="ARBA00006065"/>
    </source>
</evidence>
<comment type="similarity">
    <text evidence="2">Belongs to the glycosyltransferase 22 family. PIGB subfamily.</text>
</comment>
<evidence type="ECO:0000256" key="8">
    <source>
        <dbReference type="ARBA" id="ARBA00023136"/>
    </source>
</evidence>
<dbReference type="GO" id="GO:0006506">
    <property type="term" value="P:GPI anchor biosynthetic process"/>
    <property type="evidence" value="ECO:0007669"/>
    <property type="project" value="TreeGrafter"/>
</dbReference>
<feature type="transmembrane region" description="Helical" evidence="10">
    <location>
        <begin position="412"/>
        <end position="432"/>
    </location>
</feature>
<evidence type="ECO:0000256" key="6">
    <source>
        <dbReference type="ARBA" id="ARBA00022824"/>
    </source>
</evidence>
<dbReference type="GO" id="GO:0005789">
    <property type="term" value="C:endoplasmic reticulum membrane"/>
    <property type="evidence" value="ECO:0007669"/>
    <property type="project" value="UniProtKB-SubCell"/>
</dbReference>
<keyword evidence="4" id="KW-0808">Transferase</keyword>
<protein>
    <recommendedName>
        <fullName evidence="10">Mannosyltransferase</fullName>
        <ecNumber evidence="10">2.4.1.-</ecNumber>
    </recommendedName>
</protein>
<evidence type="ECO:0000313" key="12">
    <source>
        <dbReference type="Proteomes" id="UP000717515"/>
    </source>
</evidence>
<comment type="caution">
    <text evidence="11">The sequence shown here is derived from an EMBL/GenBank/DDBJ whole genome shotgun (WGS) entry which is preliminary data.</text>
</comment>
<accession>A0A9P8A507</accession>
<feature type="transmembrane region" description="Helical" evidence="10">
    <location>
        <begin position="121"/>
        <end position="139"/>
    </location>
</feature>
<gene>
    <name evidence="11" type="ORF">KVV02_005197</name>
</gene>
<proteinExistence type="inferred from homology"/>
<evidence type="ECO:0000256" key="9">
    <source>
        <dbReference type="ARBA" id="ARBA00024708"/>
    </source>
</evidence>
<dbReference type="PANTHER" id="PTHR22760">
    <property type="entry name" value="GLYCOSYLTRANSFERASE"/>
    <property type="match status" value="1"/>
</dbReference>
<feature type="transmembrane region" description="Helical" evidence="10">
    <location>
        <begin position="12"/>
        <end position="34"/>
    </location>
</feature>
<dbReference type="GO" id="GO:0000026">
    <property type="term" value="F:alpha-1,2-mannosyltransferase activity"/>
    <property type="evidence" value="ECO:0007669"/>
    <property type="project" value="TreeGrafter"/>
</dbReference>
<evidence type="ECO:0000313" key="11">
    <source>
        <dbReference type="EMBL" id="KAG9324958.1"/>
    </source>
</evidence>
<evidence type="ECO:0000256" key="3">
    <source>
        <dbReference type="ARBA" id="ARBA00022676"/>
    </source>
</evidence>
<dbReference type="EMBL" id="JAIFTL010000052">
    <property type="protein sequence ID" value="KAG9324958.1"/>
    <property type="molecule type" value="Genomic_DNA"/>
</dbReference>
<name>A0A9P8A507_MORAP</name>
<reference evidence="11" key="1">
    <citation type="submission" date="2021-07" db="EMBL/GenBank/DDBJ databases">
        <title>Draft genome of Mortierella alpina, strain LL118, isolated from an aspen leaf litter sample.</title>
        <authorList>
            <person name="Yang S."/>
            <person name="Vinatzer B.A."/>
        </authorList>
    </citation>
    <scope>NUCLEOTIDE SEQUENCE</scope>
    <source>
        <strain evidence="11">LL118</strain>
    </source>
</reference>
<dbReference type="InterPro" id="IPR005599">
    <property type="entry name" value="GPI_mannosylTrfase"/>
</dbReference>
<keyword evidence="5 10" id="KW-0812">Transmembrane</keyword>
<dbReference type="EC" id="2.4.1.-" evidence="10"/>
<comment type="subcellular location">
    <subcellularLocation>
        <location evidence="1 10">Endoplasmic reticulum membrane</location>
        <topology evidence="1 10">Multi-pass membrane protein</topology>
    </subcellularLocation>
</comment>
<evidence type="ECO:0000256" key="5">
    <source>
        <dbReference type="ARBA" id="ARBA00022692"/>
    </source>
</evidence>
<feature type="transmembrane region" description="Helical" evidence="10">
    <location>
        <begin position="243"/>
        <end position="266"/>
    </location>
</feature>
<feature type="transmembrane region" description="Helical" evidence="10">
    <location>
        <begin position="151"/>
        <end position="171"/>
    </location>
</feature>
<feature type="transmembrane region" description="Helical" evidence="10">
    <location>
        <begin position="294"/>
        <end position="314"/>
    </location>
</feature>
<dbReference type="Pfam" id="PF03901">
    <property type="entry name" value="Glyco_transf_22"/>
    <property type="match status" value="1"/>
</dbReference>
<keyword evidence="3 10" id="KW-0328">Glycosyltransferase</keyword>
<evidence type="ECO:0000256" key="1">
    <source>
        <dbReference type="ARBA" id="ARBA00004477"/>
    </source>
</evidence>
<keyword evidence="8 10" id="KW-0472">Membrane</keyword>
<dbReference type="PANTHER" id="PTHR22760:SF4">
    <property type="entry name" value="GPI MANNOSYLTRANSFERASE 3"/>
    <property type="match status" value="1"/>
</dbReference>
<dbReference type="AlphaFoldDB" id="A0A9P8A507"/>
<keyword evidence="7 10" id="KW-1133">Transmembrane helix</keyword>
<comment type="function">
    <text evidence="9">Mannosyltransferase involved in glycosylphosphatidylinositol-anchor biosynthesis. Transfers the third mannose to Man2-GlcN-acyl-PI during GPI precursor assembly.</text>
</comment>
<sequence>MKPALRVHQWPDASLFAALVAFRAINALLVRTYFSPDEYWQALEVAHRTVFGYGYLTWEWHVALRSILHPALFAALYRVLSALGLDDGRLFIYAPRLLQSVFAAAADLYTYRFAYRLYENQVIANWTLFLSVISWWNFFCSTRTLANSMEAALTIIALYYWPFTTATATAAPSSSRHDSQSEIQDQHPVAAQHAPGCLRTSLAIASLTCIFRPTAAILWIFLGTSLLLGYLKKGDMPSFITTILNAAIIGGTAIVGSAVLDSTLFYSEWVWTPLHFIRVNIVEGISLFYGSSPWHWYLSQGLPILFGIYLPFVLHGSWRAWQTPTSGLNAHLKHQVLSLSLWLLIIYSCLQHKEWRFLYPMLYPLLPYAADSIYQAWLLSKTAAAATTTTSTDSITMKQQPKRRLSSKATTMSMIVVLVVVVNAIMAWYTVWVHQRGVVDVMEWIRNQARETDQIRSIGVLMPCHSTPWYSSVHLRHRPPLEMWFVTCSPPLGDIDPVAYKDESDIFYEDPVVFMSQRTKDQLQDRGSKDSHLIFFEDLLRSHSEMIPWLEMQGYQECSRFFNSHFHDDSRRRGDVLVYCTD</sequence>
<dbReference type="Proteomes" id="UP000717515">
    <property type="component" value="Unassembled WGS sequence"/>
</dbReference>
<organism evidence="11 12">
    <name type="scientific">Mortierella alpina</name>
    <name type="common">Oleaginous fungus</name>
    <name type="synonym">Mortierella renispora</name>
    <dbReference type="NCBI Taxonomy" id="64518"/>
    <lineage>
        <taxon>Eukaryota</taxon>
        <taxon>Fungi</taxon>
        <taxon>Fungi incertae sedis</taxon>
        <taxon>Mucoromycota</taxon>
        <taxon>Mortierellomycotina</taxon>
        <taxon>Mortierellomycetes</taxon>
        <taxon>Mortierellales</taxon>
        <taxon>Mortierellaceae</taxon>
        <taxon>Mortierella</taxon>
    </lineage>
</organism>
<evidence type="ECO:0000256" key="4">
    <source>
        <dbReference type="ARBA" id="ARBA00022679"/>
    </source>
</evidence>
<feature type="transmembrane region" description="Helical" evidence="10">
    <location>
        <begin position="210"/>
        <end position="231"/>
    </location>
</feature>
<evidence type="ECO:0000256" key="10">
    <source>
        <dbReference type="RuleBase" id="RU363075"/>
    </source>
</evidence>
<evidence type="ECO:0000256" key="7">
    <source>
        <dbReference type="ARBA" id="ARBA00022989"/>
    </source>
</evidence>
<keyword evidence="6 10" id="KW-0256">Endoplasmic reticulum</keyword>